<evidence type="ECO:0000313" key="2">
    <source>
        <dbReference type="Proteomes" id="UP001566132"/>
    </source>
</evidence>
<evidence type="ECO:0000313" key="1">
    <source>
        <dbReference type="EMBL" id="KAL1493623.1"/>
    </source>
</evidence>
<name>A0ABD1EG06_HYPHA</name>
<dbReference type="Proteomes" id="UP001566132">
    <property type="component" value="Unassembled WGS sequence"/>
</dbReference>
<gene>
    <name evidence="1" type="ORF">ABEB36_009323</name>
</gene>
<sequence length="140" mass="16387">MQYFQKYPERRQSQRSICKRLVTNLKLVFCSVEEDNNVSLRRIEKKLVVPERETQRIYVSKDIILINITSIILCFLGTSSPEDTELRSIDRKQLDGHGSDDLRIFHRLNASIMHIGKEIELHPFLNKLSDHSPHAVNFLI</sequence>
<comment type="caution">
    <text evidence="1">The sequence shown here is derived from an EMBL/GenBank/DDBJ whole genome shotgun (WGS) entry which is preliminary data.</text>
</comment>
<dbReference type="EMBL" id="JBDJPC010000007">
    <property type="protein sequence ID" value="KAL1493623.1"/>
    <property type="molecule type" value="Genomic_DNA"/>
</dbReference>
<accession>A0ABD1EG06</accession>
<proteinExistence type="predicted"/>
<dbReference type="AlphaFoldDB" id="A0ABD1EG06"/>
<keyword evidence="2" id="KW-1185">Reference proteome</keyword>
<organism evidence="1 2">
    <name type="scientific">Hypothenemus hampei</name>
    <name type="common">Coffee berry borer</name>
    <dbReference type="NCBI Taxonomy" id="57062"/>
    <lineage>
        <taxon>Eukaryota</taxon>
        <taxon>Metazoa</taxon>
        <taxon>Ecdysozoa</taxon>
        <taxon>Arthropoda</taxon>
        <taxon>Hexapoda</taxon>
        <taxon>Insecta</taxon>
        <taxon>Pterygota</taxon>
        <taxon>Neoptera</taxon>
        <taxon>Endopterygota</taxon>
        <taxon>Coleoptera</taxon>
        <taxon>Polyphaga</taxon>
        <taxon>Cucujiformia</taxon>
        <taxon>Curculionidae</taxon>
        <taxon>Scolytinae</taxon>
        <taxon>Hypothenemus</taxon>
    </lineage>
</organism>
<protein>
    <submittedName>
        <fullName evidence="1">Uncharacterized protein</fullName>
    </submittedName>
</protein>
<reference evidence="1 2" key="1">
    <citation type="submission" date="2024-05" db="EMBL/GenBank/DDBJ databases">
        <title>Genetic variation in Jamaican populations of the coffee berry borer (Hypothenemus hampei).</title>
        <authorList>
            <person name="Errbii M."/>
            <person name="Myrie A."/>
        </authorList>
    </citation>
    <scope>NUCLEOTIDE SEQUENCE [LARGE SCALE GENOMIC DNA]</scope>
    <source>
        <strain evidence="1">JA-Hopewell-2020-01-JO</strain>
        <tissue evidence="1">Whole body</tissue>
    </source>
</reference>